<evidence type="ECO:0000313" key="4">
    <source>
        <dbReference type="Proteomes" id="UP001611580"/>
    </source>
</evidence>
<protein>
    <submittedName>
        <fullName evidence="3">Uncharacterized protein</fullName>
    </submittedName>
</protein>
<evidence type="ECO:0000256" key="2">
    <source>
        <dbReference type="SAM" id="Phobius"/>
    </source>
</evidence>
<dbReference type="Proteomes" id="UP001611580">
    <property type="component" value="Unassembled WGS sequence"/>
</dbReference>
<name>A0ABW7XD45_9MICO</name>
<dbReference type="EMBL" id="JBIRYI010000001">
    <property type="protein sequence ID" value="MFI2485411.1"/>
    <property type="molecule type" value="Genomic_DNA"/>
</dbReference>
<evidence type="ECO:0000256" key="1">
    <source>
        <dbReference type="SAM" id="MobiDB-lite"/>
    </source>
</evidence>
<keyword evidence="4" id="KW-1185">Reference proteome</keyword>
<organism evidence="3 4">
    <name type="scientific">Promicromonospora kroppenstedtii</name>
    <dbReference type="NCBI Taxonomy" id="440482"/>
    <lineage>
        <taxon>Bacteria</taxon>
        <taxon>Bacillati</taxon>
        <taxon>Actinomycetota</taxon>
        <taxon>Actinomycetes</taxon>
        <taxon>Micrococcales</taxon>
        <taxon>Promicromonosporaceae</taxon>
        <taxon>Promicromonospora</taxon>
    </lineage>
</organism>
<feature type="region of interest" description="Disordered" evidence="1">
    <location>
        <begin position="41"/>
        <end position="61"/>
    </location>
</feature>
<accession>A0ABW7XD45</accession>
<proteinExistence type="predicted"/>
<keyword evidence="2" id="KW-1133">Transmembrane helix</keyword>
<comment type="caution">
    <text evidence="3">The sequence shown here is derived from an EMBL/GenBank/DDBJ whole genome shotgun (WGS) entry which is preliminary data.</text>
</comment>
<dbReference type="RefSeq" id="WP_397400487.1">
    <property type="nucleotide sequence ID" value="NZ_JBIRYI010000001.1"/>
</dbReference>
<feature type="transmembrane region" description="Helical" evidence="2">
    <location>
        <begin position="20"/>
        <end position="43"/>
    </location>
</feature>
<reference evidence="3 4" key="1">
    <citation type="submission" date="2024-10" db="EMBL/GenBank/DDBJ databases">
        <title>The Natural Products Discovery Center: Release of the First 8490 Sequenced Strains for Exploring Actinobacteria Biosynthetic Diversity.</title>
        <authorList>
            <person name="Kalkreuter E."/>
            <person name="Kautsar S.A."/>
            <person name="Yang D."/>
            <person name="Bader C.D."/>
            <person name="Teijaro C.N."/>
            <person name="Fluegel L."/>
            <person name="Davis C.M."/>
            <person name="Simpson J.R."/>
            <person name="Lauterbach L."/>
            <person name="Steele A.D."/>
            <person name="Gui C."/>
            <person name="Meng S."/>
            <person name="Li G."/>
            <person name="Viehrig K."/>
            <person name="Ye F."/>
            <person name="Su P."/>
            <person name="Kiefer A.F."/>
            <person name="Nichols A."/>
            <person name="Cepeda A.J."/>
            <person name="Yan W."/>
            <person name="Fan B."/>
            <person name="Jiang Y."/>
            <person name="Adhikari A."/>
            <person name="Zheng C.-J."/>
            <person name="Schuster L."/>
            <person name="Cowan T.M."/>
            <person name="Smanski M.J."/>
            <person name="Chevrette M.G."/>
            <person name="De Carvalho L.P.S."/>
            <person name="Shen B."/>
        </authorList>
    </citation>
    <scope>NUCLEOTIDE SEQUENCE [LARGE SCALE GENOMIC DNA]</scope>
    <source>
        <strain evidence="3 4">NPDC019481</strain>
    </source>
</reference>
<evidence type="ECO:0000313" key="3">
    <source>
        <dbReference type="EMBL" id="MFI2485411.1"/>
    </source>
</evidence>
<keyword evidence="2" id="KW-0812">Transmembrane</keyword>
<gene>
    <name evidence="3" type="ORF">ACH47X_00805</name>
</gene>
<sequence>MTSTPARDVDRPEPTPPGRVMRVSVLTIAAAFLAAAVAPTTAFPRTGDLPERDGACGAPGA</sequence>
<keyword evidence="2" id="KW-0472">Membrane</keyword>